<dbReference type="EnsemblMetazoa" id="ACHR014360-RA">
    <property type="protein sequence ID" value="ACHR014360-PA"/>
    <property type="gene ID" value="ACHR014360"/>
</dbReference>
<organism evidence="2 3">
    <name type="scientific">Anopheles christyi</name>
    <dbReference type="NCBI Taxonomy" id="43041"/>
    <lineage>
        <taxon>Eukaryota</taxon>
        <taxon>Metazoa</taxon>
        <taxon>Ecdysozoa</taxon>
        <taxon>Arthropoda</taxon>
        <taxon>Hexapoda</taxon>
        <taxon>Insecta</taxon>
        <taxon>Pterygota</taxon>
        <taxon>Neoptera</taxon>
        <taxon>Endopterygota</taxon>
        <taxon>Diptera</taxon>
        <taxon>Nematocera</taxon>
        <taxon>Culicoidea</taxon>
        <taxon>Culicidae</taxon>
        <taxon>Anophelinae</taxon>
        <taxon>Anopheles</taxon>
    </lineage>
</organism>
<reference evidence="3" key="1">
    <citation type="submission" date="2013-03" db="EMBL/GenBank/DDBJ databases">
        <title>The Genome Sequence of Anopheles christyi ACHKN1017.</title>
        <authorList>
            <consortium name="The Broad Institute Genomics Platform"/>
            <person name="Neafsey D.E."/>
            <person name="Besansky N."/>
            <person name="Walker B."/>
            <person name="Young S.K."/>
            <person name="Zeng Q."/>
            <person name="Gargeya S."/>
            <person name="Fitzgerald M."/>
            <person name="Haas B."/>
            <person name="Abouelleil A."/>
            <person name="Allen A.W."/>
            <person name="Alvarado L."/>
            <person name="Arachchi H.M."/>
            <person name="Berlin A.M."/>
            <person name="Chapman S.B."/>
            <person name="Gainer-Dewar J."/>
            <person name="Goldberg J."/>
            <person name="Griggs A."/>
            <person name="Gujja S."/>
            <person name="Hansen M."/>
            <person name="Howarth C."/>
            <person name="Imamovic A."/>
            <person name="Ireland A."/>
            <person name="Larimer J."/>
            <person name="McCowan C."/>
            <person name="Murphy C."/>
            <person name="Pearson M."/>
            <person name="Poon T.W."/>
            <person name="Priest M."/>
            <person name="Roberts A."/>
            <person name="Saif S."/>
            <person name="Shea T."/>
            <person name="Sisk P."/>
            <person name="Sykes S."/>
            <person name="Wortman J."/>
            <person name="Nusbaum C."/>
            <person name="Birren B."/>
        </authorList>
    </citation>
    <scope>NUCLEOTIDE SEQUENCE [LARGE SCALE GENOMIC DNA]</scope>
    <source>
        <strain evidence="3">ACHKN1017</strain>
    </source>
</reference>
<feature type="region of interest" description="Disordered" evidence="1">
    <location>
        <begin position="1"/>
        <end position="85"/>
    </location>
</feature>
<dbReference type="VEuPathDB" id="VectorBase:ACHR014360"/>
<evidence type="ECO:0000256" key="1">
    <source>
        <dbReference type="SAM" id="MobiDB-lite"/>
    </source>
</evidence>
<dbReference type="Proteomes" id="UP000075881">
    <property type="component" value="Unassembled WGS sequence"/>
</dbReference>
<dbReference type="AlphaFoldDB" id="A0A182KIV0"/>
<sequence length="85" mass="9251">MGRRSGQAHPHRWPARPIQPIRPPAPLGYSSPAADDAARSDIRKTGSLEGTPSMTRAKKRKRQVEGQEAMGTVSERAPVQPSNEP</sequence>
<proteinExistence type="predicted"/>
<keyword evidence="3" id="KW-1185">Reference proteome</keyword>
<name>A0A182KIV0_9DIPT</name>
<reference evidence="2" key="2">
    <citation type="submission" date="2020-05" db="UniProtKB">
        <authorList>
            <consortium name="EnsemblMetazoa"/>
        </authorList>
    </citation>
    <scope>IDENTIFICATION</scope>
    <source>
        <strain evidence="2">ACHKN1017</strain>
    </source>
</reference>
<accession>A0A182KIV0</accession>
<protein>
    <submittedName>
        <fullName evidence="2">Uncharacterized protein</fullName>
    </submittedName>
</protein>
<feature type="compositionally biased region" description="Basic and acidic residues" evidence="1">
    <location>
        <begin position="36"/>
        <end position="46"/>
    </location>
</feature>
<evidence type="ECO:0000313" key="2">
    <source>
        <dbReference type="EnsemblMetazoa" id="ACHR014360-PA"/>
    </source>
</evidence>
<evidence type="ECO:0000313" key="3">
    <source>
        <dbReference type="Proteomes" id="UP000075881"/>
    </source>
</evidence>